<dbReference type="GO" id="GO:0016787">
    <property type="term" value="F:hydrolase activity"/>
    <property type="evidence" value="ECO:0007669"/>
    <property type="project" value="UniProtKB-KW"/>
</dbReference>
<evidence type="ECO:0000313" key="7">
    <source>
        <dbReference type="EnsemblPlants" id="AUR62001855-RA:cds"/>
    </source>
</evidence>
<evidence type="ECO:0000256" key="1">
    <source>
        <dbReference type="ARBA" id="ARBA00004123"/>
    </source>
</evidence>
<reference evidence="7" key="1">
    <citation type="journal article" date="2017" name="Nature">
        <title>The genome of Chenopodium quinoa.</title>
        <authorList>
            <person name="Jarvis D.E."/>
            <person name="Ho Y.S."/>
            <person name="Lightfoot D.J."/>
            <person name="Schmoeckel S.M."/>
            <person name="Li B."/>
            <person name="Borm T.J.A."/>
            <person name="Ohyanagi H."/>
            <person name="Mineta K."/>
            <person name="Michell C.T."/>
            <person name="Saber N."/>
            <person name="Kharbatia N.M."/>
            <person name="Rupper R.R."/>
            <person name="Sharp A.R."/>
            <person name="Dally N."/>
            <person name="Boughton B.A."/>
            <person name="Woo Y.H."/>
            <person name="Gao G."/>
            <person name="Schijlen E.G.W.M."/>
            <person name="Guo X."/>
            <person name="Momin A.A."/>
            <person name="Negrao S."/>
            <person name="Al-Babili S."/>
            <person name="Gehring C."/>
            <person name="Roessner U."/>
            <person name="Jung C."/>
            <person name="Murphy K."/>
            <person name="Arold S.T."/>
            <person name="Gojobori T."/>
            <person name="van der Linden C.G."/>
            <person name="van Loo E.N."/>
            <person name="Jellen E.N."/>
            <person name="Maughan P.J."/>
            <person name="Tester M."/>
        </authorList>
    </citation>
    <scope>NUCLEOTIDE SEQUENCE [LARGE SCALE GENOMIC DNA]</scope>
    <source>
        <strain evidence="7">cv. PI 614886</strain>
    </source>
</reference>
<reference evidence="7" key="2">
    <citation type="submission" date="2021-03" db="UniProtKB">
        <authorList>
            <consortium name="EnsemblPlants"/>
        </authorList>
    </citation>
    <scope>IDENTIFICATION</scope>
</reference>
<comment type="similarity">
    <text evidence="2">Belongs to the eukaryotic/archaeal RNase P protein component 3 family.</text>
</comment>
<dbReference type="EnsemblPlants" id="AUR62001855-RA">
    <property type="protein sequence ID" value="AUR62001855-RA:cds"/>
    <property type="gene ID" value="AUR62001855"/>
</dbReference>
<dbReference type="OMA" id="HKEPWIV"/>
<dbReference type="Pfam" id="PF01876">
    <property type="entry name" value="RNase_P_p30"/>
    <property type="match status" value="1"/>
</dbReference>
<dbReference type="AlphaFoldDB" id="A0A803KS48"/>
<organism evidence="7 8">
    <name type="scientific">Chenopodium quinoa</name>
    <name type="common">Quinoa</name>
    <dbReference type="NCBI Taxonomy" id="63459"/>
    <lineage>
        <taxon>Eukaryota</taxon>
        <taxon>Viridiplantae</taxon>
        <taxon>Streptophyta</taxon>
        <taxon>Embryophyta</taxon>
        <taxon>Tracheophyta</taxon>
        <taxon>Spermatophyta</taxon>
        <taxon>Magnoliopsida</taxon>
        <taxon>eudicotyledons</taxon>
        <taxon>Gunneridae</taxon>
        <taxon>Pentapetalae</taxon>
        <taxon>Caryophyllales</taxon>
        <taxon>Chenopodiaceae</taxon>
        <taxon>Chenopodioideae</taxon>
        <taxon>Atripliceae</taxon>
        <taxon>Chenopodium</taxon>
    </lineage>
</organism>
<evidence type="ECO:0000256" key="2">
    <source>
        <dbReference type="ARBA" id="ARBA00007331"/>
    </source>
</evidence>
<dbReference type="InterPro" id="IPR002738">
    <property type="entry name" value="RNase_P_p30"/>
</dbReference>
<dbReference type="GO" id="GO:0008033">
    <property type="term" value="P:tRNA processing"/>
    <property type="evidence" value="ECO:0007669"/>
    <property type="project" value="UniProtKB-KW"/>
</dbReference>
<keyword evidence="4" id="KW-0378">Hydrolase</keyword>
<evidence type="ECO:0000313" key="8">
    <source>
        <dbReference type="Proteomes" id="UP000596660"/>
    </source>
</evidence>
<dbReference type="GO" id="GO:0005655">
    <property type="term" value="C:nucleolar ribonuclease P complex"/>
    <property type="evidence" value="ECO:0007669"/>
    <property type="project" value="TreeGrafter"/>
</dbReference>
<comment type="subcellular location">
    <subcellularLocation>
        <location evidence="1">Nucleus</location>
    </subcellularLocation>
</comment>
<sequence length="687" mass="76830">MQLFDLNIPYSESNKQTRLKLVVKAMELGYSGIAYNRSIKGVMSESDRCTISPFPLFSLLKASPFLASTVSFHRRLLGVPEKSAFRQYTRLTMLVETSTQVSALNSGNPILKTYDLIAVRPLNQNSFDIACQSSQVDLISIDFADKLPFRLKLPMVKAAIARGVYFEIMYSSLMQDVQLRRQMISNAKLLVEWTQGKNLIVSSAAPSVLELRGPNDVTNLLSLLGLSNECAKATISKNCRLLLTDGIRTKQFYKEAMRVDLMQPGVQTGHKEPWIVDHVDWDPISSGEGDLFLDDMDKAFAESGKSSKTIKCIDSSSIDDHMPSHGLKLNDTSFRTEGKQRMSTNFTKCLSTSKDLEVSKKTEKLHSEPTSLCSMDQQGNAAENSKQAVLPKSLLACNNDEDGSIYSVIALQELKSSDALETTTSPLLHKLELQDHVNNAENVFSDCMKEIISKDDGLDVGCIAGSRKEVLMKSEGLNCNGLQTDELMLASDVLNSTDAEISTDMQSFDQSYITHISKSSLDGKPLEPQEDSVTDKNLTSPARNVMDLDSFNERNSSDYLLHCDQQPLEEVEEIKEHKGDHTEVKTYSEEFIVADTMLPLDPHQHEKNGNDLLVAKSMFSDDMMKCRKHVQEVGEADHESLGKNGLGNHKVKRRDTGKVIRLPFKRLFQVQFKKKRNSILKTRKRSV</sequence>
<keyword evidence="5" id="KW-0539">Nucleus</keyword>
<dbReference type="GO" id="GO:0003723">
    <property type="term" value="F:RNA binding"/>
    <property type="evidence" value="ECO:0007669"/>
    <property type="project" value="TreeGrafter"/>
</dbReference>
<accession>A0A803KS48</accession>
<dbReference type="Gene3D" id="3.20.20.140">
    <property type="entry name" value="Metal-dependent hydrolases"/>
    <property type="match status" value="1"/>
</dbReference>
<evidence type="ECO:0000256" key="6">
    <source>
        <dbReference type="SAM" id="MobiDB-lite"/>
    </source>
</evidence>
<keyword evidence="8" id="KW-1185">Reference proteome</keyword>
<keyword evidence="3" id="KW-0819">tRNA processing</keyword>
<dbReference type="SUPFAM" id="SSF89550">
    <property type="entry name" value="PHP domain-like"/>
    <property type="match status" value="1"/>
</dbReference>
<evidence type="ECO:0000256" key="4">
    <source>
        <dbReference type="ARBA" id="ARBA00022801"/>
    </source>
</evidence>
<dbReference type="PANTHER" id="PTHR13031">
    <property type="entry name" value="RIBONUCLEASE P SUBUNIT P30"/>
    <property type="match status" value="1"/>
</dbReference>
<dbReference type="FunFam" id="3.20.20.140:FF:000044">
    <property type="entry name" value="Polymerase/histidinol phosphatase-like protein"/>
    <property type="match status" value="1"/>
</dbReference>
<evidence type="ECO:0000256" key="5">
    <source>
        <dbReference type="ARBA" id="ARBA00023242"/>
    </source>
</evidence>
<name>A0A803KS48_CHEQI</name>
<dbReference type="PANTHER" id="PTHR13031:SF0">
    <property type="entry name" value="RIBONUCLEASE P PROTEIN SUBUNIT P30"/>
    <property type="match status" value="1"/>
</dbReference>
<dbReference type="Proteomes" id="UP000596660">
    <property type="component" value="Unplaced"/>
</dbReference>
<dbReference type="Gramene" id="AUR62001855-RA">
    <property type="protein sequence ID" value="AUR62001855-RA:cds"/>
    <property type="gene ID" value="AUR62001855"/>
</dbReference>
<proteinExistence type="inferred from homology"/>
<evidence type="ECO:0000256" key="3">
    <source>
        <dbReference type="ARBA" id="ARBA00022694"/>
    </source>
</evidence>
<dbReference type="InterPro" id="IPR016195">
    <property type="entry name" value="Pol/histidinol_Pase-like"/>
</dbReference>
<feature type="region of interest" description="Disordered" evidence="6">
    <location>
        <begin position="519"/>
        <end position="544"/>
    </location>
</feature>
<protein>
    <submittedName>
        <fullName evidence="7">Uncharacterized protein</fullName>
    </submittedName>
</protein>